<evidence type="ECO:0000259" key="1">
    <source>
        <dbReference type="Pfam" id="PF16363"/>
    </source>
</evidence>
<evidence type="ECO:0000313" key="3">
    <source>
        <dbReference type="Proteomes" id="UP000755551"/>
    </source>
</evidence>
<dbReference type="InterPro" id="IPR016040">
    <property type="entry name" value="NAD(P)-bd_dom"/>
</dbReference>
<evidence type="ECO:0000313" key="2">
    <source>
        <dbReference type="EMBL" id="MBV0932308.1"/>
    </source>
</evidence>
<dbReference type="GO" id="GO:0008446">
    <property type="term" value="F:GDP-mannose 4,6-dehydratase activity"/>
    <property type="evidence" value="ECO:0007669"/>
    <property type="project" value="UniProtKB-EC"/>
</dbReference>
<keyword evidence="3" id="KW-1185">Reference proteome</keyword>
<dbReference type="EC" id="4.2.1.47" evidence="2"/>
<protein>
    <submittedName>
        <fullName evidence="2">GDP-mannose 4,6-dehydratase</fullName>
        <ecNumber evidence="2">4.2.1.47</ecNumber>
    </submittedName>
</protein>
<keyword evidence="2" id="KW-0456">Lyase</keyword>
<dbReference type="RefSeq" id="WP_217333736.1">
    <property type="nucleotide sequence ID" value="NZ_JAHQZT010000003.1"/>
</dbReference>
<organism evidence="2 3">
    <name type="scientific">Marinobacterium weihaiense</name>
    <dbReference type="NCBI Taxonomy" id="2851016"/>
    <lineage>
        <taxon>Bacteria</taxon>
        <taxon>Pseudomonadati</taxon>
        <taxon>Pseudomonadota</taxon>
        <taxon>Gammaproteobacteria</taxon>
        <taxon>Oceanospirillales</taxon>
        <taxon>Oceanospirillaceae</taxon>
        <taxon>Marinobacterium</taxon>
    </lineage>
</organism>
<dbReference type="EMBL" id="JAHQZT010000003">
    <property type="protein sequence ID" value="MBV0932308.1"/>
    <property type="molecule type" value="Genomic_DNA"/>
</dbReference>
<accession>A0ABS6M7Q3</accession>
<dbReference type="Proteomes" id="UP000755551">
    <property type="component" value="Unassembled WGS sequence"/>
</dbReference>
<feature type="domain" description="NAD(P)-binding" evidence="1">
    <location>
        <begin position="11"/>
        <end position="314"/>
    </location>
</feature>
<dbReference type="Pfam" id="PF16363">
    <property type="entry name" value="GDP_Man_Dehyd"/>
    <property type="match status" value="1"/>
</dbReference>
<sequence>MGTRMTQMPVLVTGGTGFVGAHLLAALERAFPERSIHATARTRPRPDDNAGCVWHELDICDHAAVDNLIRQVAPGVVVHLAAQSNVPFSFEQPDLTWDINLGGARNLFQALDRLVQPVLLLQIGSADMYGGSFHSPDPVDESTPLLPLNPYAASKAAADLAAYQLSCTSSVKVIRARPFNHIGAGQADGFVVSSFARQIVEIEMGGKQTLQVGDLTAERDFLHVSDVVDAYIALIKQQSAIDNGAAVNICSGGSVRISDMLDELVGLSVAEINVQQDPGRMRKSDIARVCGSYSYLSDRTGWRPATSLRDALRDVLDDWRRKLYR</sequence>
<proteinExistence type="predicted"/>
<dbReference type="PANTHER" id="PTHR43000">
    <property type="entry name" value="DTDP-D-GLUCOSE 4,6-DEHYDRATASE-RELATED"/>
    <property type="match status" value="1"/>
</dbReference>
<reference evidence="2 3" key="1">
    <citation type="submission" date="2021-06" db="EMBL/GenBank/DDBJ databases">
        <title>Bacterium isolated from marine sediment.</title>
        <authorList>
            <person name="Zhu K.-L."/>
            <person name="Du Z.-J."/>
            <person name="Liang Q.-Y."/>
        </authorList>
    </citation>
    <scope>NUCLEOTIDE SEQUENCE [LARGE SCALE GENOMIC DNA]</scope>
    <source>
        <strain evidence="2 3">A346</strain>
    </source>
</reference>
<gene>
    <name evidence="2" type="ORF">KTN04_03015</name>
</gene>
<comment type="caution">
    <text evidence="2">The sequence shown here is derived from an EMBL/GenBank/DDBJ whole genome shotgun (WGS) entry which is preliminary data.</text>
</comment>
<name>A0ABS6M7Q3_9GAMM</name>